<gene>
    <name evidence="2" type="primary">orf101c</name>
</gene>
<evidence type="ECO:0000256" key="1">
    <source>
        <dbReference type="SAM" id="MobiDB-lite"/>
    </source>
</evidence>
<protein>
    <submittedName>
        <fullName evidence="2">Uncharacterized protein</fullName>
    </submittedName>
</protein>
<organism evidence="2">
    <name type="scientific">Beta vulgaris subsp. maritima</name>
    <name type="common">Sea beet</name>
    <name type="synonym">Beta maritima</name>
    <dbReference type="NCBI Taxonomy" id="350892"/>
    <lineage>
        <taxon>Eukaryota</taxon>
        <taxon>Viridiplantae</taxon>
        <taxon>Streptophyta</taxon>
        <taxon>Embryophyta</taxon>
        <taxon>Tracheophyta</taxon>
        <taxon>Spermatophyta</taxon>
        <taxon>Magnoliopsida</taxon>
        <taxon>eudicotyledons</taxon>
        <taxon>Gunneridae</taxon>
        <taxon>Pentapetalae</taxon>
        <taxon>Caryophyllales</taxon>
        <taxon>Chenopodiaceae</taxon>
        <taxon>Betoideae</taxon>
        <taxon>Beta</taxon>
    </lineage>
</organism>
<dbReference type="EMBL" id="FQ014231">
    <property type="protein sequence ID" value="CBL54150.1"/>
    <property type="molecule type" value="Genomic_DNA"/>
</dbReference>
<sequence length="101" mass="11330">MGKKLTLLVCESRSLFCPSTTKPNGSKKKKNGKSPSKAGSKRQAEYPRRGEIKWRRVDTKVRRQVSIVYTPERAEKTAEISLDLRAAGDAALEYVHSIPLE</sequence>
<accession>F4MLC3</accession>
<feature type="region of interest" description="Disordered" evidence="1">
    <location>
        <begin position="16"/>
        <end position="51"/>
    </location>
</feature>
<evidence type="ECO:0000313" key="2">
    <source>
        <dbReference type="EMBL" id="CBL54150.1"/>
    </source>
</evidence>
<reference evidence="2" key="2">
    <citation type="journal article" date="2011" name="Genome Biol. Evol.">
        <title>Structural and content diversity of mitochondrial genome in beet: a comparative genomic analysis.</title>
        <authorList>
            <person name="Darracq A."/>
            <person name="Varre J.S."/>
            <person name="Marechal-Drouard L."/>
            <person name="Courseaux A."/>
            <person name="Saumitou-Laprade P."/>
            <person name="Oztas S."/>
            <person name="Vacherie B."/>
            <person name="Barbe V.and.Touzet.P."/>
        </authorList>
    </citation>
    <scope>NUCLEOTIDE SEQUENCE</scope>
</reference>
<dbReference type="AlphaFoldDB" id="F4MLC3"/>
<proteinExistence type="predicted"/>
<keyword evidence="2" id="KW-0496">Mitochondrion</keyword>
<geneLocation type="mitochondrion" evidence="2"/>
<reference evidence="2" key="1">
    <citation type="submission" date="2010-10" db="EMBL/GenBank/DDBJ databases">
        <authorList>
            <person name="Genoscope - CEA"/>
        </authorList>
    </citation>
    <scope>NUCLEOTIDE SEQUENCE</scope>
</reference>
<name>F4MLC3_BETVM</name>
<feature type="compositionally biased region" description="Basic and acidic residues" evidence="1">
    <location>
        <begin position="42"/>
        <end position="51"/>
    </location>
</feature>